<evidence type="ECO:0000313" key="14">
    <source>
        <dbReference type="EMBL" id="CAF0787852.1"/>
    </source>
</evidence>
<evidence type="ECO:0000256" key="6">
    <source>
        <dbReference type="ARBA" id="ARBA00022853"/>
    </source>
</evidence>
<dbReference type="InterPro" id="IPR023801">
    <property type="entry name" value="His_deacetylse_dom"/>
</dbReference>
<keyword evidence="7" id="KW-0805">Transcription regulation</keyword>
<evidence type="ECO:0000256" key="12">
    <source>
        <dbReference type="ARBA" id="ARBA00049416"/>
    </source>
</evidence>
<evidence type="ECO:0000256" key="7">
    <source>
        <dbReference type="ARBA" id="ARBA00023015"/>
    </source>
</evidence>
<dbReference type="PANTHER" id="PTHR10625:SF14">
    <property type="entry name" value="HISTONE DEACETYLASE 8"/>
    <property type="match status" value="1"/>
</dbReference>
<reference evidence="14" key="1">
    <citation type="submission" date="2021-02" db="EMBL/GenBank/DDBJ databases">
        <authorList>
            <person name="Nowell W R."/>
        </authorList>
    </citation>
    <scope>NUCLEOTIDE SEQUENCE</scope>
</reference>
<keyword evidence="8" id="KW-0804">Transcription</keyword>
<comment type="catalytic activity">
    <reaction evidence="12">
        <text>N(6)-acetyl-L-lysyl-[histone] + H2O = L-lysyl-[histone] + acetate</text>
        <dbReference type="Rhea" id="RHEA:58196"/>
        <dbReference type="Rhea" id="RHEA-COMP:9845"/>
        <dbReference type="Rhea" id="RHEA-COMP:11338"/>
        <dbReference type="ChEBI" id="CHEBI:15377"/>
        <dbReference type="ChEBI" id="CHEBI:29969"/>
        <dbReference type="ChEBI" id="CHEBI:30089"/>
        <dbReference type="ChEBI" id="CHEBI:61930"/>
        <dbReference type="EC" id="3.5.1.98"/>
    </reaction>
    <physiologicalReaction direction="left-to-right" evidence="12">
        <dbReference type="Rhea" id="RHEA:58197"/>
    </physiologicalReaction>
</comment>
<evidence type="ECO:0000256" key="1">
    <source>
        <dbReference type="ARBA" id="ARBA00004123"/>
    </source>
</evidence>
<evidence type="ECO:0000256" key="9">
    <source>
        <dbReference type="ARBA" id="ARBA00023242"/>
    </source>
</evidence>
<dbReference type="Proteomes" id="UP000682733">
    <property type="component" value="Unassembled WGS sequence"/>
</dbReference>
<feature type="domain" description="Histone deacetylase" evidence="13">
    <location>
        <begin position="6"/>
        <end position="148"/>
    </location>
</feature>
<evidence type="ECO:0000256" key="8">
    <source>
        <dbReference type="ARBA" id="ARBA00023163"/>
    </source>
</evidence>
<organism evidence="14 18">
    <name type="scientific">Didymodactylos carnosus</name>
    <dbReference type="NCBI Taxonomy" id="1234261"/>
    <lineage>
        <taxon>Eukaryota</taxon>
        <taxon>Metazoa</taxon>
        <taxon>Spiralia</taxon>
        <taxon>Gnathifera</taxon>
        <taxon>Rotifera</taxon>
        <taxon>Eurotatoria</taxon>
        <taxon>Bdelloidea</taxon>
        <taxon>Philodinida</taxon>
        <taxon>Philodinidae</taxon>
        <taxon>Didymodactylos</taxon>
    </lineage>
</organism>
<dbReference type="Gene3D" id="3.40.800.20">
    <property type="entry name" value="Histone deacetylase domain"/>
    <property type="match status" value="1"/>
</dbReference>
<dbReference type="SUPFAM" id="SSF52768">
    <property type="entry name" value="Arginase/deacetylase"/>
    <property type="match status" value="1"/>
</dbReference>
<keyword evidence="9" id="KW-0539">Nucleus</keyword>
<dbReference type="InterPro" id="IPR023696">
    <property type="entry name" value="Ureohydrolase_dom_sf"/>
</dbReference>
<proteinExistence type="inferred from homology"/>
<keyword evidence="6" id="KW-0156">Chromatin regulator</keyword>
<dbReference type="AlphaFoldDB" id="A0A813RYE3"/>
<evidence type="ECO:0000313" key="16">
    <source>
        <dbReference type="EMBL" id="CAF3571886.1"/>
    </source>
</evidence>
<dbReference type="GO" id="GO:0141221">
    <property type="term" value="F:histone deacetylase activity, hydrolytic mechanism"/>
    <property type="evidence" value="ECO:0007669"/>
    <property type="project" value="UniProtKB-EC"/>
</dbReference>
<evidence type="ECO:0000259" key="13">
    <source>
        <dbReference type="Pfam" id="PF00850"/>
    </source>
</evidence>
<comment type="caution">
    <text evidence="14">The sequence shown here is derived from an EMBL/GenBank/DDBJ whole genome shotgun (WGS) entry which is preliminary data.</text>
</comment>
<dbReference type="Proteomes" id="UP000677228">
    <property type="component" value="Unassembled WGS sequence"/>
</dbReference>
<dbReference type="InterPro" id="IPR037138">
    <property type="entry name" value="His_deacetylse_dom_sf"/>
</dbReference>
<dbReference type="OrthoDB" id="448893at2759"/>
<dbReference type="GO" id="GO:0005634">
    <property type="term" value="C:nucleus"/>
    <property type="evidence" value="ECO:0007669"/>
    <property type="project" value="UniProtKB-SubCell"/>
</dbReference>
<keyword evidence="4" id="KW-0678">Repressor</keyword>
<accession>A0A813RYE3</accession>
<evidence type="ECO:0000313" key="15">
    <source>
        <dbReference type="EMBL" id="CAF1198655.1"/>
    </source>
</evidence>
<evidence type="ECO:0000256" key="2">
    <source>
        <dbReference type="ARBA" id="ARBA00006457"/>
    </source>
</evidence>
<gene>
    <name evidence="14" type="ORF">GPM918_LOCUS2836</name>
    <name evidence="15" type="ORF">OVA965_LOCUS23876</name>
    <name evidence="16" type="ORF">SRO942_LOCUS2836</name>
    <name evidence="17" type="ORF">TMI583_LOCUS24600</name>
</gene>
<comment type="catalytic activity">
    <reaction evidence="10">
        <text>N(6)-acetyl-L-lysyl-[protein] + H2O = L-lysyl-[protein] + acetate</text>
        <dbReference type="Rhea" id="RHEA:58108"/>
        <dbReference type="Rhea" id="RHEA-COMP:9752"/>
        <dbReference type="Rhea" id="RHEA-COMP:10731"/>
        <dbReference type="ChEBI" id="CHEBI:15377"/>
        <dbReference type="ChEBI" id="CHEBI:29969"/>
        <dbReference type="ChEBI" id="CHEBI:30089"/>
        <dbReference type="ChEBI" id="CHEBI:61930"/>
    </reaction>
    <physiologicalReaction direction="left-to-right" evidence="10">
        <dbReference type="Rhea" id="RHEA:58109"/>
    </physiologicalReaction>
</comment>
<dbReference type="EC" id="3.5.1.98" evidence="3"/>
<protein>
    <recommendedName>
        <fullName evidence="3">histone deacetylase</fullName>
        <ecNumber evidence="3">3.5.1.98</ecNumber>
    </recommendedName>
</protein>
<evidence type="ECO:0000256" key="4">
    <source>
        <dbReference type="ARBA" id="ARBA00022491"/>
    </source>
</evidence>
<dbReference type="Proteomes" id="UP000681722">
    <property type="component" value="Unassembled WGS sequence"/>
</dbReference>
<evidence type="ECO:0000256" key="3">
    <source>
        <dbReference type="ARBA" id="ARBA00012111"/>
    </source>
</evidence>
<name>A0A813RYE3_9BILA</name>
<evidence type="ECO:0000313" key="18">
    <source>
        <dbReference type="Proteomes" id="UP000663829"/>
    </source>
</evidence>
<evidence type="ECO:0000256" key="10">
    <source>
        <dbReference type="ARBA" id="ARBA00049136"/>
    </source>
</evidence>
<dbReference type="EMBL" id="CAJOBA010035685">
    <property type="protein sequence ID" value="CAF4008894.1"/>
    <property type="molecule type" value="Genomic_DNA"/>
</dbReference>
<dbReference type="Pfam" id="PF00850">
    <property type="entry name" value="Hist_deacetyl"/>
    <property type="match status" value="1"/>
</dbReference>
<dbReference type="PANTHER" id="PTHR10625">
    <property type="entry name" value="HISTONE DEACETYLASE HDAC1-RELATED"/>
    <property type="match status" value="1"/>
</dbReference>
<dbReference type="Proteomes" id="UP000663829">
    <property type="component" value="Unassembled WGS sequence"/>
</dbReference>
<keyword evidence="5" id="KW-0378">Hydrolase</keyword>
<evidence type="ECO:0000313" key="17">
    <source>
        <dbReference type="EMBL" id="CAF4008894.1"/>
    </source>
</evidence>
<dbReference type="EMBL" id="CAJOBC010000326">
    <property type="protein sequence ID" value="CAF3571886.1"/>
    <property type="molecule type" value="Genomic_DNA"/>
</dbReference>
<comment type="catalytic activity">
    <reaction evidence="11">
        <text>N(6)-(2E)-butenoyl-L-lysyl-[protein] + H2O = (2E)-2-butenoate + L-lysyl-[protein]</text>
        <dbReference type="Rhea" id="RHEA:69172"/>
        <dbReference type="Rhea" id="RHEA-COMP:9752"/>
        <dbReference type="Rhea" id="RHEA-COMP:13707"/>
        <dbReference type="ChEBI" id="CHEBI:15377"/>
        <dbReference type="ChEBI" id="CHEBI:29969"/>
        <dbReference type="ChEBI" id="CHEBI:35899"/>
        <dbReference type="ChEBI" id="CHEBI:137954"/>
    </reaction>
    <physiologicalReaction direction="left-to-right" evidence="11">
        <dbReference type="Rhea" id="RHEA:69173"/>
    </physiologicalReaction>
</comment>
<comment type="subcellular location">
    <subcellularLocation>
        <location evidence="1">Nucleus</location>
    </subcellularLocation>
</comment>
<dbReference type="GO" id="GO:0031507">
    <property type="term" value="P:heterochromatin formation"/>
    <property type="evidence" value="ECO:0007669"/>
    <property type="project" value="TreeGrafter"/>
</dbReference>
<keyword evidence="18" id="KW-1185">Reference proteome</keyword>
<dbReference type="EMBL" id="CAJNOK010014150">
    <property type="protein sequence ID" value="CAF1198655.1"/>
    <property type="molecule type" value="Genomic_DNA"/>
</dbReference>
<sequence>MKVRHLHHGDGTQEAFYCSNKVLTVSFHKYEHGFYPGTGSLDEIGEAWGKGYNINVPLLSGITDDMYLSIFSKLLLSINQSFSPDVYVIQCGGDTLFNDPFQAFNLTTQGLAECIKQIIELNKFLLFLGGGGYNLPDTARLWTTLTNVALGNEKVDNDIPEHDYFPLYGPDFTLDTWPGNRKNKNTDSSINQIYDYIQQNHMETYIKAQIRS</sequence>
<dbReference type="EMBL" id="CAJNOQ010000326">
    <property type="protein sequence ID" value="CAF0787852.1"/>
    <property type="molecule type" value="Genomic_DNA"/>
</dbReference>
<evidence type="ECO:0000256" key="5">
    <source>
        <dbReference type="ARBA" id="ARBA00022801"/>
    </source>
</evidence>
<comment type="similarity">
    <text evidence="2">Belongs to the histone deacetylase family. HD type 1 subfamily.</text>
</comment>
<evidence type="ECO:0000256" key="11">
    <source>
        <dbReference type="ARBA" id="ARBA00049193"/>
    </source>
</evidence>